<evidence type="ECO:0000313" key="2">
    <source>
        <dbReference type="EMBL" id="EDM03477.1"/>
    </source>
</evidence>
<sequence length="77" mass="8844">MSTSKYFRTWGLLLLPSGLSHLRSCLAESTKSLRNKYLLFTKVNEVYIQILNQNPKDLCLSGCNNFFSSFVYILYPG</sequence>
<dbReference type="Proteomes" id="UP000234681">
    <property type="component" value="Chromosome 6"/>
</dbReference>
<proteinExistence type="predicted"/>
<evidence type="ECO:0000313" key="3">
    <source>
        <dbReference type="Proteomes" id="UP000234681"/>
    </source>
</evidence>
<dbReference type="AlphaFoldDB" id="A6HBS2"/>
<accession>A6HBS2</accession>
<name>A6HBS2_RAT</name>
<gene>
    <name evidence="2" type="ORF">rCG_61948</name>
</gene>
<feature type="signal peptide" evidence="1">
    <location>
        <begin position="1"/>
        <end position="27"/>
    </location>
</feature>
<evidence type="ECO:0000256" key="1">
    <source>
        <dbReference type="SAM" id="SignalP"/>
    </source>
</evidence>
<reference evidence="3" key="1">
    <citation type="submission" date="2005-09" db="EMBL/GenBank/DDBJ databases">
        <authorList>
            <person name="Mural R.J."/>
            <person name="Li P.W."/>
            <person name="Adams M.D."/>
            <person name="Amanatides P.G."/>
            <person name="Baden-Tillson H."/>
            <person name="Barnstead M."/>
            <person name="Chin S.H."/>
            <person name="Dew I."/>
            <person name="Evans C.A."/>
            <person name="Ferriera S."/>
            <person name="Flanigan M."/>
            <person name="Fosler C."/>
            <person name="Glodek A."/>
            <person name="Gu Z."/>
            <person name="Holt R.A."/>
            <person name="Jennings D."/>
            <person name="Kraft C.L."/>
            <person name="Lu F."/>
            <person name="Nguyen T."/>
            <person name="Nusskern D.R."/>
            <person name="Pfannkoch C.M."/>
            <person name="Sitter C."/>
            <person name="Sutton G.G."/>
            <person name="Venter J.C."/>
            <person name="Wang Z."/>
            <person name="Woodage T."/>
            <person name="Zheng X.H."/>
            <person name="Zhong F."/>
        </authorList>
    </citation>
    <scope>NUCLEOTIDE SEQUENCE [LARGE SCALE GENOMIC DNA]</scope>
    <source>
        <strain>BN</strain>
        <strain evidence="3">Sprague-Dawley</strain>
    </source>
</reference>
<dbReference type="EMBL" id="CH473947">
    <property type="protein sequence ID" value="EDM03477.1"/>
    <property type="molecule type" value="Genomic_DNA"/>
</dbReference>
<organism evidence="2 3">
    <name type="scientific">Rattus norvegicus</name>
    <name type="common">Rat</name>
    <dbReference type="NCBI Taxonomy" id="10116"/>
    <lineage>
        <taxon>Eukaryota</taxon>
        <taxon>Metazoa</taxon>
        <taxon>Chordata</taxon>
        <taxon>Craniata</taxon>
        <taxon>Vertebrata</taxon>
        <taxon>Euteleostomi</taxon>
        <taxon>Mammalia</taxon>
        <taxon>Eutheria</taxon>
        <taxon>Euarchontoglires</taxon>
        <taxon>Glires</taxon>
        <taxon>Rodentia</taxon>
        <taxon>Myomorpha</taxon>
        <taxon>Muroidea</taxon>
        <taxon>Muridae</taxon>
        <taxon>Murinae</taxon>
        <taxon>Rattus</taxon>
    </lineage>
</organism>
<protein>
    <submittedName>
        <fullName evidence="2">RCG61948</fullName>
    </submittedName>
</protein>
<keyword evidence="1" id="KW-0732">Signal</keyword>
<feature type="chain" id="PRO_5039923036" evidence="1">
    <location>
        <begin position="28"/>
        <end position="77"/>
    </location>
</feature>